<evidence type="ECO:0000313" key="2">
    <source>
        <dbReference type="EMBL" id="SEB52218.1"/>
    </source>
</evidence>
<gene>
    <name evidence="2" type="ORF">SAMN05443244_0944</name>
</gene>
<protein>
    <submittedName>
        <fullName evidence="2">Uncharacterized protein</fullName>
    </submittedName>
</protein>
<dbReference type="EMBL" id="FNSD01000001">
    <property type="protein sequence ID" value="SEB52218.1"/>
    <property type="molecule type" value="Genomic_DNA"/>
</dbReference>
<organism evidence="2 3">
    <name type="scientific">Terriglobus roseus</name>
    <dbReference type="NCBI Taxonomy" id="392734"/>
    <lineage>
        <taxon>Bacteria</taxon>
        <taxon>Pseudomonadati</taxon>
        <taxon>Acidobacteriota</taxon>
        <taxon>Terriglobia</taxon>
        <taxon>Terriglobales</taxon>
        <taxon>Acidobacteriaceae</taxon>
        <taxon>Terriglobus</taxon>
    </lineage>
</organism>
<accession>A0A1H4K2B0</accession>
<sequence>MGAERPVPTDAIEAFCLLYDAFVVSQSLASGETSWGGKRLNGFCPNYTSVANNVLQKEAGSPDRMSNLKERGPARVGGEGTGVGTARRADRSTVKSKRGYGYLLCLSAARCGEGAWPR</sequence>
<dbReference type="Proteomes" id="UP000182409">
    <property type="component" value="Unassembled WGS sequence"/>
</dbReference>
<name>A0A1H4K2B0_9BACT</name>
<dbReference type="AlphaFoldDB" id="A0A1H4K2B0"/>
<feature type="region of interest" description="Disordered" evidence="1">
    <location>
        <begin position="60"/>
        <end position="90"/>
    </location>
</feature>
<evidence type="ECO:0000313" key="3">
    <source>
        <dbReference type="Proteomes" id="UP000182409"/>
    </source>
</evidence>
<proteinExistence type="predicted"/>
<evidence type="ECO:0000256" key="1">
    <source>
        <dbReference type="SAM" id="MobiDB-lite"/>
    </source>
</evidence>
<reference evidence="2 3" key="1">
    <citation type="submission" date="2016-10" db="EMBL/GenBank/DDBJ databases">
        <authorList>
            <person name="de Groot N.N."/>
        </authorList>
    </citation>
    <scope>NUCLEOTIDE SEQUENCE [LARGE SCALE GENOMIC DNA]</scope>
    <source>
        <strain evidence="2 3">AB35.6</strain>
    </source>
</reference>